<proteinExistence type="predicted"/>
<evidence type="ECO:0000313" key="1">
    <source>
        <dbReference type="EMBL" id="GGG75892.1"/>
    </source>
</evidence>
<accession>A0A917M2Z1</accession>
<keyword evidence="2" id="KW-1185">Reference proteome</keyword>
<dbReference type="Proteomes" id="UP000647241">
    <property type="component" value="Unassembled WGS sequence"/>
</dbReference>
<comment type="caution">
    <text evidence="1">The sequence shown here is derived from an EMBL/GenBank/DDBJ whole genome shotgun (WGS) entry which is preliminary data.</text>
</comment>
<gene>
    <name evidence="1" type="ORF">GCM10011585_18460</name>
</gene>
<organism evidence="1 2">
    <name type="scientific">Edaphobacter dinghuensis</name>
    <dbReference type="NCBI Taxonomy" id="1560005"/>
    <lineage>
        <taxon>Bacteria</taxon>
        <taxon>Pseudomonadati</taxon>
        <taxon>Acidobacteriota</taxon>
        <taxon>Terriglobia</taxon>
        <taxon>Terriglobales</taxon>
        <taxon>Acidobacteriaceae</taxon>
        <taxon>Edaphobacter</taxon>
    </lineage>
</organism>
<dbReference type="EMBL" id="BMGT01000002">
    <property type="protein sequence ID" value="GGG75892.1"/>
    <property type="molecule type" value="Genomic_DNA"/>
</dbReference>
<sequence>MIRQAINCDMCGAEKQETTSHWFVAYEQGGELKLRGWESPKQSRKDVKHLCGQKCAQRLTANFTASVMSSGNATEVAKIVVPEVVESSAVTTAETSDRDDMSILQRMGYDRATAAMIEEESWAGPAKPKAAPRTVESRQKIERESFINATRVKPPMSRPFQRMA</sequence>
<reference evidence="1" key="2">
    <citation type="submission" date="2020-09" db="EMBL/GenBank/DDBJ databases">
        <authorList>
            <person name="Sun Q."/>
            <person name="Zhou Y."/>
        </authorList>
    </citation>
    <scope>NUCLEOTIDE SEQUENCE</scope>
    <source>
        <strain evidence="1">CGMCC 1.12997</strain>
    </source>
</reference>
<name>A0A917M2Z1_9BACT</name>
<reference evidence="1" key="1">
    <citation type="journal article" date="2014" name="Int. J. Syst. Evol. Microbiol.">
        <title>Complete genome sequence of Corynebacterium casei LMG S-19264T (=DSM 44701T), isolated from a smear-ripened cheese.</title>
        <authorList>
            <consortium name="US DOE Joint Genome Institute (JGI-PGF)"/>
            <person name="Walter F."/>
            <person name="Albersmeier A."/>
            <person name="Kalinowski J."/>
            <person name="Ruckert C."/>
        </authorList>
    </citation>
    <scope>NUCLEOTIDE SEQUENCE</scope>
    <source>
        <strain evidence="1">CGMCC 1.12997</strain>
    </source>
</reference>
<dbReference type="RefSeq" id="WP_188553853.1">
    <property type="nucleotide sequence ID" value="NZ_BMGT01000002.1"/>
</dbReference>
<dbReference type="AlphaFoldDB" id="A0A917M2Z1"/>
<protein>
    <submittedName>
        <fullName evidence="1">Uncharacterized protein</fullName>
    </submittedName>
</protein>
<evidence type="ECO:0000313" key="2">
    <source>
        <dbReference type="Proteomes" id="UP000647241"/>
    </source>
</evidence>